<dbReference type="Pfam" id="PF00439">
    <property type="entry name" value="Bromodomain"/>
    <property type="match status" value="1"/>
</dbReference>
<feature type="region of interest" description="Disordered" evidence="4">
    <location>
        <begin position="258"/>
        <end position="280"/>
    </location>
</feature>
<dbReference type="EMBL" id="CAJPIZ010006111">
    <property type="protein sequence ID" value="CAG2109239.1"/>
    <property type="molecule type" value="Genomic_DNA"/>
</dbReference>
<dbReference type="CDD" id="cd05497">
    <property type="entry name" value="Bromo_Brdt_I_like"/>
    <property type="match status" value="1"/>
</dbReference>
<evidence type="ECO:0000256" key="1">
    <source>
        <dbReference type="ARBA" id="ARBA00022737"/>
    </source>
</evidence>
<dbReference type="GO" id="GO:0005634">
    <property type="term" value="C:nucleus"/>
    <property type="evidence" value="ECO:0007669"/>
    <property type="project" value="TreeGrafter"/>
</dbReference>
<name>A0A7R9Q2B2_9ACAR</name>
<evidence type="ECO:0000313" key="6">
    <source>
        <dbReference type="EMBL" id="CAD7628809.1"/>
    </source>
</evidence>
<dbReference type="SMART" id="SM00297">
    <property type="entry name" value="BROMO"/>
    <property type="match status" value="1"/>
</dbReference>
<protein>
    <recommendedName>
        <fullName evidence="5">Bromo domain-containing protein</fullName>
    </recommendedName>
</protein>
<evidence type="ECO:0000256" key="3">
    <source>
        <dbReference type="PROSITE-ProRule" id="PRU00035"/>
    </source>
</evidence>
<dbReference type="PROSITE" id="PS00633">
    <property type="entry name" value="BROMODOMAIN_1"/>
    <property type="match status" value="1"/>
</dbReference>
<dbReference type="PANTHER" id="PTHR22880:SF225">
    <property type="entry name" value="BROMODOMAIN-CONTAINING PROTEIN BET-1-RELATED"/>
    <property type="match status" value="1"/>
</dbReference>
<dbReference type="PROSITE" id="PS50014">
    <property type="entry name" value="BROMODOMAIN_2"/>
    <property type="match status" value="1"/>
</dbReference>
<dbReference type="InterPro" id="IPR043508">
    <property type="entry name" value="Bromo_Brdt_I"/>
</dbReference>
<feature type="compositionally biased region" description="Polar residues" evidence="4">
    <location>
        <begin position="27"/>
        <end position="59"/>
    </location>
</feature>
<sequence>MEDRMGGPQEGSAHNIVRGFVSAPNLPVNTSTHPTIATQHQNNTNYNSTQPQKDMSSSVAAPKLSSAAAVVPKAEAADRTAEPLRAGLEPVNGVVQPPVVPPDGKQHRNTSQLQFLLKVVIKGLWKHTFSWPFTAPVDSVKLKLPDYHNIIRQPMDLGTIKKRLENCYYYNASEAIEDFKTMFTNCYVYNKPGEDVVLMAQTLEKMFLQKLQDMPKEETEIAMPSLKGPKGKKGKGKGGPRGRGAASFLATRSNAIASQLGAPSQPTAPSLTPVLQNSVG</sequence>
<evidence type="ECO:0000256" key="4">
    <source>
        <dbReference type="SAM" id="MobiDB-lite"/>
    </source>
</evidence>
<dbReference type="EMBL" id="OC860686">
    <property type="protein sequence ID" value="CAD7628809.1"/>
    <property type="molecule type" value="Genomic_DNA"/>
</dbReference>
<keyword evidence="2 3" id="KW-0103">Bromodomain</keyword>
<dbReference type="InterPro" id="IPR036427">
    <property type="entry name" value="Bromodomain-like_sf"/>
</dbReference>
<dbReference type="AlphaFoldDB" id="A0A7R9Q2B2"/>
<dbReference type="PRINTS" id="PR00503">
    <property type="entry name" value="BROMODOMAIN"/>
</dbReference>
<feature type="region of interest" description="Disordered" evidence="4">
    <location>
        <begin position="221"/>
        <end position="245"/>
    </location>
</feature>
<organism evidence="6">
    <name type="scientific">Medioppia subpectinata</name>
    <dbReference type="NCBI Taxonomy" id="1979941"/>
    <lineage>
        <taxon>Eukaryota</taxon>
        <taxon>Metazoa</taxon>
        <taxon>Ecdysozoa</taxon>
        <taxon>Arthropoda</taxon>
        <taxon>Chelicerata</taxon>
        <taxon>Arachnida</taxon>
        <taxon>Acari</taxon>
        <taxon>Acariformes</taxon>
        <taxon>Sarcoptiformes</taxon>
        <taxon>Oribatida</taxon>
        <taxon>Brachypylina</taxon>
        <taxon>Oppioidea</taxon>
        <taxon>Oppiidae</taxon>
        <taxon>Medioppia</taxon>
    </lineage>
</organism>
<evidence type="ECO:0000313" key="7">
    <source>
        <dbReference type="Proteomes" id="UP000759131"/>
    </source>
</evidence>
<reference evidence="6" key="1">
    <citation type="submission" date="2020-11" db="EMBL/GenBank/DDBJ databases">
        <authorList>
            <person name="Tran Van P."/>
        </authorList>
    </citation>
    <scope>NUCLEOTIDE SEQUENCE</scope>
</reference>
<accession>A0A7R9Q2B2</accession>
<feature type="compositionally biased region" description="Basic residues" evidence="4">
    <location>
        <begin position="229"/>
        <end position="240"/>
    </location>
</feature>
<dbReference type="InterPro" id="IPR018359">
    <property type="entry name" value="Bromodomain_CS"/>
</dbReference>
<dbReference type="GO" id="GO:0006338">
    <property type="term" value="P:chromatin remodeling"/>
    <property type="evidence" value="ECO:0007669"/>
    <property type="project" value="TreeGrafter"/>
</dbReference>
<proteinExistence type="predicted"/>
<dbReference type="GO" id="GO:0006355">
    <property type="term" value="P:regulation of DNA-templated transcription"/>
    <property type="evidence" value="ECO:0007669"/>
    <property type="project" value="TreeGrafter"/>
</dbReference>
<evidence type="ECO:0000256" key="2">
    <source>
        <dbReference type="ARBA" id="ARBA00023117"/>
    </source>
</evidence>
<dbReference type="SUPFAM" id="SSF47370">
    <property type="entry name" value="Bromodomain"/>
    <property type="match status" value="1"/>
</dbReference>
<keyword evidence="1" id="KW-0677">Repeat</keyword>
<dbReference type="InterPro" id="IPR001487">
    <property type="entry name" value="Bromodomain"/>
</dbReference>
<evidence type="ECO:0000259" key="5">
    <source>
        <dbReference type="PROSITE" id="PS50014"/>
    </source>
</evidence>
<gene>
    <name evidence="6" type="ORF">OSB1V03_LOCUS9229</name>
</gene>
<dbReference type="InterPro" id="IPR050935">
    <property type="entry name" value="Bromo_chromatin_reader"/>
</dbReference>
<dbReference type="FunFam" id="1.20.920.10:FF:000002">
    <property type="entry name" value="Bromodomain-containing protein 4"/>
    <property type="match status" value="1"/>
</dbReference>
<feature type="non-terminal residue" evidence="6">
    <location>
        <position position="280"/>
    </location>
</feature>
<keyword evidence="7" id="KW-1185">Reference proteome</keyword>
<dbReference type="Proteomes" id="UP000759131">
    <property type="component" value="Unassembled WGS sequence"/>
</dbReference>
<feature type="region of interest" description="Disordered" evidence="4">
    <location>
        <begin position="24"/>
        <end position="61"/>
    </location>
</feature>
<dbReference type="GO" id="GO:0000785">
    <property type="term" value="C:chromatin"/>
    <property type="evidence" value="ECO:0007669"/>
    <property type="project" value="TreeGrafter"/>
</dbReference>
<feature type="domain" description="Bromo" evidence="5">
    <location>
        <begin position="125"/>
        <end position="197"/>
    </location>
</feature>
<dbReference type="PANTHER" id="PTHR22880">
    <property type="entry name" value="FALZ-RELATED BROMODOMAIN-CONTAINING PROTEINS"/>
    <property type="match status" value="1"/>
</dbReference>
<dbReference type="Gene3D" id="1.20.920.10">
    <property type="entry name" value="Bromodomain-like"/>
    <property type="match status" value="1"/>
</dbReference>
<dbReference type="OrthoDB" id="21449at2759"/>